<dbReference type="EMBL" id="LFMY01000014">
    <property type="protein sequence ID" value="OKL56441.1"/>
    <property type="molecule type" value="Genomic_DNA"/>
</dbReference>
<gene>
    <name evidence="1" type="ORF">UA08_08165</name>
</gene>
<keyword evidence="2" id="KW-1185">Reference proteome</keyword>
<accession>A0A225A755</accession>
<evidence type="ECO:0000313" key="2">
    <source>
        <dbReference type="Proteomes" id="UP000214365"/>
    </source>
</evidence>
<dbReference type="Proteomes" id="UP000214365">
    <property type="component" value="Unassembled WGS sequence"/>
</dbReference>
<evidence type="ECO:0000313" key="1">
    <source>
        <dbReference type="EMBL" id="OKL56441.1"/>
    </source>
</evidence>
<sequence>MSPYEKPVDEKKRVDYNKLVCAANAIRELIARDQNRALPLDIFGLLQECHRLSEAIKVEECASEDPISLTRTRVPHPKQIRVWRHFPELGDAVWNAMAEDGYINGQYVFPSPADCDVALEGMESVSSAKGVYVFRHMTVHRYMRLIWRKVMEDEYLRMLSLKEVSDILVDEDSFPSSEMHVKIERDANHCVFYCLVGRQRIPLFFVQYVAPQHLSVEQIAAGSKRVQNGNLSIAEGETHDPFLAALFQAFGYMVQNGIFRGIVDTGKTLMFLKISKKSPAVLKLHRHILHGDEVSEPDRYDLRHTVLSEYIALALFSIKDRAPTQQWWKIAVRLETCRVNAFSITKRVNPLRLHPAPSQAPVIRAYEGTAFCTSRCLAEVLAGGTRFDPECPNSEKHRQHGCGLNALEFMHALRHQLLTPTPTTELHPLHMRGRGHQYLRGVLEGYGYTFLVKMAEYGHAAELDDELEIFRALASLQGICIPVCIGMLDLDTTPGANLMYYGRFFHKMIVLSWEGLPVPLVFDAGGFRLLEKRRSEIREKIEALGVTVSRDISWKHLLWNKQSNRLILKNL</sequence>
<dbReference type="OrthoDB" id="2156052at2759"/>
<dbReference type="GeneID" id="31007921"/>
<proteinExistence type="predicted"/>
<reference evidence="1 2" key="1">
    <citation type="submission" date="2015-06" db="EMBL/GenBank/DDBJ databases">
        <title>Talaromyces atroroseus IBT 11181 draft genome.</title>
        <authorList>
            <person name="Rasmussen K.B."/>
            <person name="Rasmussen S."/>
            <person name="Petersen B."/>
            <person name="Sicheritz-Ponten T."/>
            <person name="Mortensen U.H."/>
            <person name="Thrane U."/>
        </authorList>
    </citation>
    <scope>NUCLEOTIDE SEQUENCE [LARGE SCALE GENOMIC DNA]</scope>
    <source>
        <strain evidence="1 2">IBT 11181</strain>
    </source>
</reference>
<organism evidence="1 2">
    <name type="scientific">Talaromyces atroroseus</name>
    <dbReference type="NCBI Taxonomy" id="1441469"/>
    <lineage>
        <taxon>Eukaryota</taxon>
        <taxon>Fungi</taxon>
        <taxon>Dikarya</taxon>
        <taxon>Ascomycota</taxon>
        <taxon>Pezizomycotina</taxon>
        <taxon>Eurotiomycetes</taxon>
        <taxon>Eurotiomycetidae</taxon>
        <taxon>Eurotiales</taxon>
        <taxon>Trichocomaceae</taxon>
        <taxon>Talaromyces</taxon>
        <taxon>Talaromyces sect. Trachyspermi</taxon>
    </lineage>
</organism>
<dbReference type="AlphaFoldDB" id="A0A225A755"/>
<dbReference type="RefSeq" id="XP_020116562.1">
    <property type="nucleotide sequence ID" value="XM_020263059.1"/>
</dbReference>
<protein>
    <submittedName>
        <fullName evidence="1">Uncharacterized protein</fullName>
    </submittedName>
</protein>
<name>A0A225A755_TALAT</name>
<dbReference type="STRING" id="1441469.A0A225A755"/>
<comment type="caution">
    <text evidence="1">The sequence shown here is derived from an EMBL/GenBank/DDBJ whole genome shotgun (WGS) entry which is preliminary data.</text>
</comment>